<dbReference type="GO" id="GO:0004631">
    <property type="term" value="F:phosphomevalonate kinase activity"/>
    <property type="evidence" value="ECO:0007669"/>
    <property type="project" value="UniProtKB-UniRule"/>
</dbReference>
<keyword evidence="8" id="KW-0067">ATP-binding</keyword>
<dbReference type="InterPro" id="IPR016005">
    <property type="entry name" value="Erg8"/>
</dbReference>
<dbReference type="InterPro" id="IPR020568">
    <property type="entry name" value="Ribosomal_Su5_D2-typ_SF"/>
</dbReference>
<dbReference type="GO" id="GO:0005524">
    <property type="term" value="F:ATP binding"/>
    <property type="evidence" value="ECO:0007669"/>
    <property type="project" value="UniProtKB-UniRule"/>
</dbReference>
<dbReference type="InterPro" id="IPR006204">
    <property type="entry name" value="GHMP_kinase_N_dom"/>
</dbReference>
<keyword evidence="9 13" id="KW-0752">Steroid biosynthesis</keyword>
<keyword evidence="7 13" id="KW-0418">Kinase</keyword>
<dbReference type="GO" id="GO:0031388">
    <property type="term" value="P:organic acid phosphorylation"/>
    <property type="evidence" value="ECO:0007669"/>
    <property type="project" value="EnsemblFungi"/>
</dbReference>
<accession>A0A1E4SLT5</accession>
<evidence type="ECO:0000313" key="15">
    <source>
        <dbReference type="EMBL" id="ODV80486.1"/>
    </source>
</evidence>
<comment type="pathway">
    <text evidence="1 13">Isoprenoid biosynthesis; isopentenyl diphosphate biosynthesis via mevalonate pathway; isopentenyl diphosphate from (R)-mevalonate: step 2/3.</text>
</comment>
<evidence type="ECO:0000256" key="6">
    <source>
        <dbReference type="ARBA" id="ARBA00022741"/>
    </source>
</evidence>
<dbReference type="GeneID" id="30985585"/>
<keyword evidence="4 13" id="KW-0444">Lipid biosynthesis</keyword>
<evidence type="ECO:0000259" key="14">
    <source>
        <dbReference type="Pfam" id="PF00288"/>
    </source>
</evidence>
<dbReference type="PIRSF" id="PIRSF017288">
    <property type="entry name" value="PMK_GHMP_euk"/>
    <property type="match status" value="1"/>
</dbReference>
<dbReference type="EMBL" id="KV453910">
    <property type="protein sequence ID" value="ODV80486.1"/>
    <property type="molecule type" value="Genomic_DNA"/>
</dbReference>
<dbReference type="Gene3D" id="3.30.230.10">
    <property type="match status" value="1"/>
</dbReference>
<sequence>MSVKAYSAPGKALIAGGYLVLDPLYNSYVTALSARMHAVVQNGPSSDHSQITVKSPQFQGEWVYDIGTDHSTIEAASASNPFLAATVSTVLGYVQPSSKFNIVVTIYSDPGFHSQENTTAVESANKHKRFLYHQQAIHEVPKTGLGLSAGLVSVVCAALLGHFGDFSQNVIHNTAQIAHCIAQKKIGSGFDVAAAVYGSIMYRRFEPSLISLAVGGNRDGLTHLIDSDWNFNHAPCTLPPHVRILMGDIQGGSETPKLVSKVLQWRADQPQESLAIYTALNQANQDLMDSLAALHHHHSANEHEYMAAINYLHNKSIASVELYLGLQPALKTTLAPFLAVTDAISRIRSNLRKMTRACGAEIEPIPQTKLLNDCGTLRGCLGGVVPGAGGYDAISLLVIDSSIESIVECTSTDARFSRVAWLDLHEQKSGLVQERSEDYQGLD</sequence>
<keyword evidence="10 13" id="KW-0443">Lipid metabolism</keyword>
<dbReference type="InterPro" id="IPR014721">
    <property type="entry name" value="Ribsml_uS5_D2-typ_fold_subgr"/>
</dbReference>
<comment type="similarity">
    <text evidence="2 13">Belongs to the GHMP kinase family. Mevalonate kinase subfamily.</text>
</comment>
<keyword evidence="5 13" id="KW-0808">Transferase</keyword>
<dbReference type="AlphaFoldDB" id="A0A1E4SLT5"/>
<dbReference type="Pfam" id="PF00288">
    <property type="entry name" value="GHMP_kinases_N"/>
    <property type="match status" value="1"/>
</dbReference>
<gene>
    <name evidence="15" type="ORF">CANTADRAFT_88417</name>
</gene>
<dbReference type="GO" id="GO:0005777">
    <property type="term" value="C:peroxisome"/>
    <property type="evidence" value="ECO:0007669"/>
    <property type="project" value="TreeGrafter"/>
</dbReference>
<reference evidence="16" key="1">
    <citation type="submission" date="2016-05" db="EMBL/GenBank/DDBJ databases">
        <title>Comparative genomics of biotechnologically important yeasts.</title>
        <authorList>
            <consortium name="DOE Joint Genome Institute"/>
            <person name="Riley R."/>
            <person name="Haridas S."/>
            <person name="Wolfe K.H."/>
            <person name="Lopes M.R."/>
            <person name="Hittinger C.T."/>
            <person name="Goker M."/>
            <person name="Salamov A."/>
            <person name="Wisecaver J."/>
            <person name="Long T.M."/>
            <person name="Aerts A.L."/>
            <person name="Barry K."/>
            <person name="Choi C."/>
            <person name="Clum A."/>
            <person name="Coughlan A.Y."/>
            <person name="Deshpande S."/>
            <person name="Douglass A.P."/>
            <person name="Hanson S.J."/>
            <person name="Klenk H.-P."/>
            <person name="Labutti K."/>
            <person name="Lapidus A."/>
            <person name="Lindquist E."/>
            <person name="Lipzen A."/>
            <person name="Meier-Kolthoff J.P."/>
            <person name="Ohm R.A."/>
            <person name="Otillar R.P."/>
            <person name="Pangilinan J."/>
            <person name="Peng Y."/>
            <person name="Rokas A."/>
            <person name="Rosa C.A."/>
            <person name="Scheuner C."/>
            <person name="Sibirny A.A."/>
            <person name="Slot J.C."/>
            <person name="Stielow J.B."/>
            <person name="Sun H."/>
            <person name="Kurtzman C.P."/>
            <person name="Blackwell M."/>
            <person name="Grigoriev I.V."/>
            <person name="Jeffries T.W."/>
        </authorList>
    </citation>
    <scope>NUCLEOTIDE SEQUENCE [LARGE SCALE GENOMIC DNA]</scope>
    <source>
        <strain evidence="16">NRRL Y-17324</strain>
    </source>
</reference>
<dbReference type="GO" id="GO:0006696">
    <property type="term" value="P:ergosterol biosynthetic process"/>
    <property type="evidence" value="ECO:0007669"/>
    <property type="project" value="EnsemblFungi"/>
</dbReference>
<evidence type="ECO:0000256" key="3">
    <source>
        <dbReference type="ARBA" id="ARBA00012958"/>
    </source>
</evidence>
<dbReference type="RefSeq" id="XP_020065608.1">
    <property type="nucleotide sequence ID" value="XM_020211449.1"/>
</dbReference>
<keyword evidence="11 13" id="KW-0753">Steroid metabolism</keyword>
<evidence type="ECO:0000256" key="4">
    <source>
        <dbReference type="ARBA" id="ARBA00022516"/>
    </source>
</evidence>
<dbReference type="GO" id="GO:0019287">
    <property type="term" value="P:isopentenyl diphosphate biosynthetic process, mevalonate pathway"/>
    <property type="evidence" value="ECO:0007669"/>
    <property type="project" value="UniProtKB-UniRule"/>
</dbReference>
<dbReference type="OrthoDB" id="10262935at2759"/>
<dbReference type="STRING" id="984487.A0A1E4SLT5"/>
<dbReference type="PANTHER" id="PTHR31814:SF2">
    <property type="entry name" value="PHOSPHOMEVALONATE KINASE"/>
    <property type="match status" value="1"/>
</dbReference>
<dbReference type="GO" id="GO:0010142">
    <property type="term" value="P:farnesyl diphosphate biosynthetic process, mevalonate pathway"/>
    <property type="evidence" value="ECO:0007669"/>
    <property type="project" value="EnsemblFungi"/>
</dbReference>
<dbReference type="PANTHER" id="PTHR31814">
    <property type="match status" value="1"/>
</dbReference>
<evidence type="ECO:0000256" key="11">
    <source>
        <dbReference type="ARBA" id="ARBA00023221"/>
    </source>
</evidence>
<evidence type="ECO:0000256" key="2">
    <source>
        <dbReference type="ARBA" id="ARBA00006495"/>
    </source>
</evidence>
<protein>
    <recommendedName>
        <fullName evidence="3 13">Phosphomevalonate kinase</fullName>
        <ecNumber evidence="3 13">2.7.4.2</ecNumber>
    </recommendedName>
</protein>
<proteinExistence type="inferred from homology"/>
<feature type="domain" description="GHMP kinase N-terminal" evidence="14">
    <location>
        <begin position="139"/>
        <end position="198"/>
    </location>
</feature>
<comment type="catalytic activity">
    <reaction evidence="12">
        <text>(R)-5-phosphomevalonate + ATP = (R)-5-diphosphomevalonate + ADP</text>
        <dbReference type="Rhea" id="RHEA:16341"/>
        <dbReference type="ChEBI" id="CHEBI:30616"/>
        <dbReference type="ChEBI" id="CHEBI:57557"/>
        <dbReference type="ChEBI" id="CHEBI:58146"/>
        <dbReference type="ChEBI" id="CHEBI:456216"/>
        <dbReference type="EC" id="2.7.4.2"/>
    </reaction>
    <physiologicalReaction direction="left-to-right" evidence="12">
        <dbReference type="Rhea" id="RHEA:16342"/>
    </physiologicalReaction>
</comment>
<dbReference type="Proteomes" id="UP000094285">
    <property type="component" value="Unassembled WGS sequence"/>
</dbReference>
<evidence type="ECO:0000256" key="1">
    <source>
        <dbReference type="ARBA" id="ARBA00005017"/>
    </source>
</evidence>
<dbReference type="InterPro" id="IPR035102">
    <property type="entry name" value="Phosphomevalonate_kinase"/>
</dbReference>
<evidence type="ECO:0000313" key="16">
    <source>
        <dbReference type="Proteomes" id="UP000094285"/>
    </source>
</evidence>
<evidence type="ECO:0000256" key="5">
    <source>
        <dbReference type="ARBA" id="ARBA00022679"/>
    </source>
</evidence>
<evidence type="ECO:0000256" key="13">
    <source>
        <dbReference type="PIRNR" id="PIRNR017288"/>
    </source>
</evidence>
<dbReference type="SUPFAM" id="SSF54211">
    <property type="entry name" value="Ribosomal protein S5 domain 2-like"/>
    <property type="match status" value="1"/>
</dbReference>
<evidence type="ECO:0000256" key="10">
    <source>
        <dbReference type="ARBA" id="ARBA00023098"/>
    </source>
</evidence>
<evidence type="ECO:0000256" key="7">
    <source>
        <dbReference type="ARBA" id="ARBA00022777"/>
    </source>
</evidence>
<keyword evidence="6" id="KW-0547">Nucleotide-binding</keyword>
<evidence type="ECO:0000256" key="8">
    <source>
        <dbReference type="ARBA" id="ARBA00022840"/>
    </source>
</evidence>
<organism evidence="15 16">
    <name type="scientific">Suhomyces tanzawaensis NRRL Y-17324</name>
    <dbReference type="NCBI Taxonomy" id="984487"/>
    <lineage>
        <taxon>Eukaryota</taxon>
        <taxon>Fungi</taxon>
        <taxon>Dikarya</taxon>
        <taxon>Ascomycota</taxon>
        <taxon>Saccharomycotina</taxon>
        <taxon>Pichiomycetes</taxon>
        <taxon>Debaryomycetaceae</taxon>
        <taxon>Suhomyces</taxon>
    </lineage>
</organism>
<dbReference type="EC" id="2.7.4.2" evidence="3 13"/>
<dbReference type="UniPathway" id="UPA00057">
    <property type="reaction ID" value="UER00099"/>
</dbReference>
<keyword evidence="16" id="KW-1185">Reference proteome</keyword>
<name>A0A1E4SLT5_9ASCO</name>
<evidence type="ECO:0000256" key="12">
    <source>
        <dbReference type="ARBA" id="ARBA00029326"/>
    </source>
</evidence>
<evidence type="ECO:0000256" key="9">
    <source>
        <dbReference type="ARBA" id="ARBA00022955"/>
    </source>
</evidence>